<keyword evidence="3" id="KW-1185">Reference proteome</keyword>
<evidence type="ECO:0000256" key="1">
    <source>
        <dbReference type="SAM" id="MobiDB-lite"/>
    </source>
</evidence>
<evidence type="ECO:0000313" key="3">
    <source>
        <dbReference type="Proteomes" id="UP000652761"/>
    </source>
</evidence>
<accession>A0A843V175</accession>
<name>A0A843V175_COLES</name>
<dbReference type="Proteomes" id="UP000652761">
    <property type="component" value="Unassembled WGS sequence"/>
</dbReference>
<proteinExistence type="predicted"/>
<reference evidence="2" key="1">
    <citation type="submission" date="2017-07" db="EMBL/GenBank/DDBJ databases">
        <title>Taro Niue Genome Assembly and Annotation.</title>
        <authorList>
            <person name="Atibalentja N."/>
            <person name="Keating K."/>
            <person name="Fields C.J."/>
        </authorList>
    </citation>
    <scope>NUCLEOTIDE SEQUENCE</scope>
    <source>
        <strain evidence="2">Niue_2</strain>
        <tissue evidence="2">Leaf</tissue>
    </source>
</reference>
<comment type="caution">
    <text evidence="2">The sequence shown here is derived from an EMBL/GenBank/DDBJ whole genome shotgun (WGS) entry which is preliminary data.</text>
</comment>
<evidence type="ECO:0000313" key="2">
    <source>
        <dbReference type="EMBL" id="MQL88447.1"/>
    </source>
</evidence>
<sequence length="60" mass="6703">MVSTQQHRLKGKMCEHQTSVSTQFKSVSTRVAVFLESVHSGRHTHQSRSTLDPAPRTAVL</sequence>
<gene>
    <name evidence="2" type="ORF">Taro_021009</name>
</gene>
<protein>
    <submittedName>
        <fullName evidence="2">Uncharacterized protein</fullName>
    </submittedName>
</protein>
<feature type="region of interest" description="Disordered" evidence="1">
    <location>
        <begin position="38"/>
        <end position="60"/>
    </location>
</feature>
<feature type="region of interest" description="Disordered" evidence="1">
    <location>
        <begin position="1"/>
        <end position="21"/>
    </location>
</feature>
<organism evidence="2 3">
    <name type="scientific">Colocasia esculenta</name>
    <name type="common">Wild taro</name>
    <name type="synonym">Arum esculentum</name>
    <dbReference type="NCBI Taxonomy" id="4460"/>
    <lineage>
        <taxon>Eukaryota</taxon>
        <taxon>Viridiplantae</taxon>
        <taxon>Streptophyta</taxon>
        <taxon>Embryophyta</taxon>
        <taxon>Tracheophyta</taxon>
        <taxon>Spermatophyta</taxon>
        <taxon>Magnoliopsida</taxon>
        <taxon>Liliopsida</taxon>
        <taxon>Araceae</taxon>
        <taxon>Aroideae</taxon>
        <taxon>Colocasieae</taxon>
        <taxon>Colocasia</taxon>
    </lineage>
</organism>
<dbReference type="EMBL" id="NMUH01001057">
    <property type="protein sequence ID" value="MQL88447.1"/>
    <property type="molecule type" value="Genomic_DNA"/>
</dbReference>
<dbReference type="AlphaFoldDB" id="A0A843V175"/>